<keyword evidence="4" id="KW-1133">Transmembrane helix</keyword>
<dbReference type="EMBL" id="JAAFZH010000006">
    <property type="protein sequence ID" value="NDU96194.1"/>
    <property type="molecule type" value="Genomic_DNA"/>
</dbReference>
<evidence type="ECO:0000313" key="7">
    <source>
        <dbReference type="Proteomes" id="UP000474175"/>
    </source>
</evidence>
<evidence type="ECO:0000256" key="4">
    <source>
        <dbReference type="SAM" id="Phobius"/>
    </source>
</evidence>
<protein>
    <submittedName>
        <fullName evidence="6">SDR family oxidoreductase</fullName>
    </submittedName>
</protein>
<accession>A0A6L9L6S0</accession>
<dbReference type="SMART" id="SM00822">
    <property type="entry name" value="PKS_KR"/>
    <property type="match status" value="1"/>
</dbReference>
<dbReference type="InterPro" id="IPR002347">
    <property type="entry name" value="SDR_fam"/>
</dbReference>
<dbReference type="PANTHER" id="PTHR44196">
    <property type="entry name" value="DEHYDROGENASE/REDUCTASE SDR FAMILY MEMBER 7B"/>
    <property type="match status" value="1"/>
</dbReference>
<keyword evidence="4" id="KW-0812">Transmembrane</keyword>
<comment type="similarity">
    <text evidence="1 3">Belongs to the short-chain dehydrogenases/reductases (SDR) family.</text>
</comment>
<evidence type="ECO:0000256" key="1">
    <source>
        <dbReference type="ARBA" id="ARBA00006484"/>
    </source>
</evidence>
<dbReference type="PANTHER" id="PTHR44196:SF1">
    <property type="entry name" value="DEHYDROGENASE_REDUCTASE SDR FAMILY MEMBER 7B"/>
    <property type="match status" value="1"/>
</dbReference>
<comment type="caution">
    <text evidence="6">The sequence shown here is derived from an EMBL/GenBank/DDBJ whole genome shotgun (WGS) entry which is preliminary data.</text>
</comment>
<reference evidence="6 7" key="1">
    <citation type="submission" date="2020-02" db="EMBL/GenBank/DDBJ databases">
        <title>Draft genome sequence of two Spirosoma agri KCTC 52727 and Spirosoma terrae KCTC 52035.</title>
        <authorList>
            <person name="Rojas J."/>
            <person name="Ambika Manirajan B."/>
            <person name="Suarez C."/>
            <person name="Ratering S."/>
            <person name="Schnell S."/>
        </authorList>
    </citation>
    <scope>NUCLEOTIDE SEQUENCE [LARGE SCALE GENOMIC DNA]</scope>
    <source>
        <strain evidence="6 7">KCTC 52035</strain>
    </source>
</reference>
<evidence type="ECO:0000256" key="2">
    <source>
        <dbReference type="ARBA" id="ARBA00023002"/>
    </source>
</evidence>
<dbReference type="FunFam" id="3.40.50.720:FF:000084">
    <property type="entry name" value="Short-chain dehydrogenase reductase"/>
    <property type="match status" value="1"/>
</dbReference>
<dbReference type="CDD" id="cd05233">
    <property type="entry name" value="SDR_c"/>
    <property type="match status" value="1"/>
</dbReference>
<keyword evidence="4" id="KW-0472">Membrane</keyword>
<gene>
    <name evidence="6" type="ORF">GK108_15035</name>
</gene>
<dbReference type="SUPFAM" id="SSF51735">
    <property type="entry name" value="NAD(P)-binding Rossmann-fold domains"/>
    <property type="match status" value="1"/>
</dbReference>
<keyword evidence="2" id="KW-0560">Oxidoreductase</keyword>
<feature type="transmembrane region" description="Helical" evidence="4">
    <location>
        <begin position="6"/>
        <end position="23"/>
    </location>
</feature>
<dbReference type="RefSeq" id="WP_163949773.1">
    <property type="nucleotide sequence ID" value="NZ_JAAFZH010000006.1"/>
</dbReference>
<keyword evidence="7" id="KW-1185">Reference proteome</keyword>
<dbReference type="Gene3D" id="3.40.50.720">
    <property type="entry name" value="NAD(P)-binding Rossmann-like Domain"/>
    <property type="match status" value="1"/>
</dbReference>
<evidence type="ECO:0000259" key="5">
    <source>
        <dbReference type="SMART" id="SM00822"/>
    </source>
</evidence>
<dbReference type="GO" id="GO:0016020">
    <property type="term" value="C:membrane"/>
    <property type="evidence" value="ECO:0007669"/>
    <property type="project" value="TreeGrafter"/>
</dbReference>
<evidence type="ECO:0000313" key="6">
    <source>
        <dbReference type="EMBL" id="NDU96194.1"/>
    </source>
</evidence>
<dbReference type="InterPro" id="IPR057326">
    <property type="entry name" value="KR_dom"/>
</dbReference>
<name>A0A6L9L6S0_9BACT</name>
<dbReference type="PRINTS" id="PR00080">
    <property type="entry name" value="SDRFAMILY"/>
</dbReference>
<proteinExistence type="inferred from homology"/>
<dbReference type="Proteomes" id="UP000474175">
    <property type="component" value="Unassembled WGS sequence"/>
</dbReference>
<dbReference type="Pfam" id="PF00106">
    <property type="entry name" value="adh_short"/>
    <property type="match status" value="1"/>
</dbReference>
<feature type="domain" description="Ketoreductase" evidence="5">
    <location>
        <begin position="34"/>
        <end position="218"/>
    </location>
</feature>
<evidence type="ECO:0000256" key="3">
    <source>
        <dbReference type="RuleBase" id="RU000363"/>
    </source>
</evidence>
<dbReference type="AlphaFoldDB" id="A0A6L9L6S0"/>
<sequence>MSNTGLWWTVAGIGAAFAAKAFLDKKRRIDFHDKTVVITGGSRGLGLVLARQFVEQGANVAICARDQDELSRAQTDLRYRGADVFTYACDITVKEEAEQFVRAVGQVLGSIDVLVNNAGTIVVGPLEHMTESDFREAMESNLWSAFNMINAVLPQMKKARAGRIVNVTSFGGKVAIPHLAPYSVSKFAFVGYSEALRSELLKEGIYVTTICPGLIRTGSARNAIFKGQNEKEYTVFKISDSIPFFTIAADDCARQIIESCRLGEADRVITLPAKIATALHGLAPGLVTDMLALFNTLLPAPGGIGEQRTVGKASETWLSESILTRLTDEAAVENNEM</sequence>
<dbReference type="GO" id="GO:0016491">
    <property type="term" value="F:oxidoreductase activity"/>
    <property type="evidence" value="ECO:0007669"/>
    <property type="project" value="UniProtKB-KW"/>
</dbReference>
<organism evidence="6 7">
    <name type="scientific">Spirosoma terrae</name>
    <dbReference type="NCBI Taxonomy" id="1968276"/>
    <lineage>
        <taxon>Bacteria</taxon>
        <taxon>Pseudomonadati</taxon>
        <taxon>Bacteroidota</taxon>
        <taxon>Cytophagia</taxon>
        <taxon>Cytophagales</taxon>
        <taxon>Cytophagaceae</taxon>
        <taxon>Spirosoma</taxon>
    </lineage>
</organism>
<dbReference type="PRINTS" id="PR00081">
    <property type="entry name" value="GDHRDH"/>
</dbReference>
<dbReference type="InterPro" id="IPR036291">
    <property type="entry name" value="NAD(P)-bd_dom_sf"/>
</dbReference>